<reference evidence="1" key="1">
    <citation type="journal article" date="2023" name="Int. J. Syst. Evol. Microbiol.">
        <title>Methylocystis iwaonis sp. nov., a type II methane-oxidizing bacterium from surface soil of a rice paddy field in Japan, and emended description of the genus Methylocystis (ex Whittenbury et al. 1970) Bowman et al. 1993.</title>
        <authorList>
            <person name="Kaise H."/>
            <person name="Sawadogo J.B."/>
            <person name="Alam M.S."/>
            <person name="Ueno C."/>
            <person name="Dianou D."/>
            <person name="Shinjo R."/>
            <person name="Asakawa S."/>
        </authorList>
    </citation>
    <scope>NUCLEOTIDE SEQUENCE</scope>
    <source>
        <strain evidence="1">LMG27198</strain>
    </source>
</reference>
<dbReference type="RefSeq" id="WP_281804191.1">
    <property type="nucleotide sequence ID" value="NZ_BSEC01000001.1"/>
</dbReference>
<dbReference type="EMBL" id="BSEC01000001">
    <property type="protein sequence ID" value="GLI94176.1"/>
    <property type="molecule type" value="Genomic_DNA"/>
</dbReference>
<dbReference type="AlphaFoldDB" id="A0A9W6LT63"/>
<gene>
    <name evidence="1" type="ORF">LMG27198_31680</name>
</gene>
<keyword evidence="2" id="KW-1185">Reference proteome</keyword>
<evidence type="ECO:0008006" key="3">
    <source>
        <dbReference type="Google" id="ProtNLM"/>
    </source>
</evidence>
<evidence type="ECO:0000313" key="2">
    <source>
        <dbReference type="Proteomes" id="UP001144323"/>
    </source>
</evidence>
<evidence type="ECO:0000313" key="1">
    <source>
        <dbReference type="EMBL" id="GLI94176.1"/>
    </source>
</evidence>
<accession>A0A9W6LT63</accession>
<proteinExistence type="predicted"/>
<protein>
    <recommendedName>
        <fullName evidence="3">Lipoprotein</fullName>
    </recommendedName>
</protein>
<sequence>MLLRKPMVARLVAVVVLFLAVLALAGCNDVPISTQWKLRGFDLGVADMSQLRVAARAPSWASPTPEKTFIAARIDIGDGGAGRALDIHLRRAAHPEDRAALARLAPASESLVVYEVAPGDLPAVRALQLEAQQAKAAGRRGRIDVRGDLACRSEPIPEGPILVDVFIHASDEIGWLPLLERYDLRANAGEGDLDARTPLCGKLAGRAGR</sequence>
<name>A0A9W6LT63_9HYPH</name>
<comment type="caution">
    <text evidence="1">The sequence shown here is derived from an EMBL/GenBank/DDBJ whole genome shotgun (WGS) entry which is preliminary data.</text>
</comment>
<dbReference type="PROSITE" id="PS51257">
    <property type="entry name" value="PROKAR_LIPOPROTEIN"/>
    <property type="match status" value="1"/>
</dbReference>
<dbReference type="Proteomes" id="UP001144323">
    <property type="component" value="Unassembled WGS sequence"/>
</dbReference>
<organism evidence="1 2">
    <name type="scientific">Methylocystis echinoides</name>
    <dbReference type="NCBI Taxonomy" id="29468"/>
    <lineage>
        <taxon>Bacteria</taxon>
        <taxon>Pseudomonadati</taxon>
        <taxon>Pseudomonadota</taxon>
        <taxon>Alphaproteobacteria</taxon>
        <taxon>Hyphomicrobiales</taxon>
        <taxon>Methylocystaceae</taxon>
        <taxon>Methylocystis</taxon>
    </lineage>
</organism>